<dbReference type="GO" id="GO:0070899">
    <property type="term" value="P:mitochondrial tRNA wobble uridine modification"/>
    <property type="evidence" value="ECO:0007669"/>
    <property type="project" value="UniProtKB-ARBA"/>
</dbReference>
<dbReference type="FunFam" id="1.10.150.570:FF:000001">
    <property type="entry name" value="tRNA uridine 5-carboxymethylaminomethyl modification enzyme MnmG"/>
    <property type="match status" value="1"/>
</dbReference>
<dbReference type="InterPro" id="IPR004416">
    <property type="entry name" value="MnmG"/>
</dbReference>
<dbReference type="SUPFAM" id="SSF51905">
    <property type="entry name" value="FAD/NAD(P)-binding domain"/>
    <property type="match status" value="1"/>
</dbReference>
<dbReference type="InterPro" id="IPR044920">
    <property type="entry name" value="MnmG_C_subdom_sf"/>
</dbReference>
<dbReference type="FunFam" id="3.50.50.60:FF:000082">
    <property type="entry name" value="protein MTO1 homolog, mitochondrial isoform X1"/>
    <property type="match status" value="1"/>
</dbReference>
<protein>
    <recommendedName>
        <fullName evidence="5">tRNA uridine 5-carboxymethylaminomethyl modification enzyme C-terminal subdomain domain-containing protein</fullName>
    </recommendedName>
</protein>
<dbReference type="NCBIfam" id="TIGR00136">
    <property type="entry name" value="mnmG_gidA"/>
    <property type="match status" value="1"/>
</dbReference>
<evidence type="ECO:0000256" key="2">
    <source>
        <dbReference type="ARBA" id="ARBA00007653"/>
    </source>
</evidence>
<accession>A0ABD1EPP4</accession>
<dbReference type="InterPro" id="IPR002218">
    <property type="entry name" value="MnmG-rel"/>
</dbReference>
<dbReference type="Gene3D" id="3.50.50.60">
    <property type="entry name" value="FAD/NAD(P)-binding domain"/>
    <property type="match status" value="2"/>
</dbReference>
<dbReference type="PANTHER" id="PTHR11806:SF0">
    <property type="entry name" value="PROTEIN MTO1 HOMOLOG, MITOCHONDRIAL"/>
    <property type="match status" value="1"/>
</dbReference>
<dbReference type="AlphaFoldDB" id="A0ABD1EPP4"/>
<proteinExistence type="inferred from homology"/>
<dbReference type="SMART" id="SM01228">
    <property type="entry name" value="GIDA_assoc_3"/>
    <property type="match status" value="1"/>
</dbReference>
<feature type="domain" description="tRNA uridine 5-carboxymethylaminomethyl modification enzyme C-terminal subdomain" evidence="5">
    <location>
        <begin position="580"/>
        <end position="652"/>
    </location>
</feature>
<dbReference type="Pfam" id="PF13932">
    <property type="entry name" value="SAM_GIDA_C"/>
    <property type="match status" value="1"/>
</dbReference>
<dbReference type="PROSITE" id="PS01281">
    <property type="entry name" value="GIDA_2"/>
    <property type="match status" value="1"/>
</dbReference>
<keyword evidence="3" id="KW-0285">Flavoprotein</keyword>
<evidence type="ECO:0000313" key="7">
    <source>
        <dbReference type="Proteomes" id="UP001566132"/>
    </source>
</evidence>
<evidence type="ECO:0000256" key="3">
    <source>
        <dbReference type="ARBA" id="ARBA00022630"/>
    </source>
</evidence>
<evidence type="ECO:0000259" key="5">
    <source>
        <dbReference type="SMART" id="SM01228"/>
    </source>
</evidence>
<dbReference type="InterPro" id="IPR040131">
    <property type="entry name" value="MnmG_N"/>
</dbReference>
<reference evidence="6 7" key="1">
    <citation type="submission" date="2024-05" db="EMBL/GenBank/DDBJ databases">
        <title>Genetic variation in Jamaican populations of the coffee berry borer (Hypothenemus hampei).</title>
        <authorList>
            <person name="Errbii M."/>
            <person name="Myrie A."/>
        </authorList>
    </citation>
    <scope>NUCLEOTIDE SEQUENCE [LARGE SCALE GENOMIC DNA]</scope>
    <source>
        <strain evidence="6">JA-Hopewell-2020-01-JO</strain>
        <tissue evidence="6">Whole body</tissue>
    </source>
</reference>
<dbReference type="EMBL" id="JBDJPC010000006">
    <property type="protein sequence ID" value="KAL1498321.1"/>
    <property type="molecule type" value="Genomic_DNA"/>
</dbReference>
<dbReference type="Proteomes" id="UP001566132">
    <property type="component" value="Unassembled WGS sequence"/>
</dbReference>
<name>A0ABD1EPP4_HYPHA</name>
<sequence>MFFNNLRLRANFRKSSLYRKLSHFSKEKQYNVIVIGGGHAGSEACAAAARMGAQTLLVTHKKETVGEMSCNPSFGGIGKGHLIREVDALDGLCARMCDQSGIQYKILNRRKGPAVWGYRAQIDRDLYKIHIQKELFENTHNLDVLLAPVEDLILEASHTDANNKNILKCKGVILNDGTEIKSDCVVITTGTFLNGRINLGLKIFPAGRIGDKPAIGLSNTLKSLNLKMGRLKTGTPPRLKADTINYSKCQIQKGDNEPLPFSFMNDSVWIKPEDQLNCYLTNTTLKIESIVKDNVHLNRHVFEEVTGPRYCPSIESKVLKFGGREHQVWLEPEGFNSPIIYPNGLSCTLPEDLQEKLIHTIPGLENTEILRPGYGVEYDFVDPRELDTSLEVKRVNGLFLAGQINGTTGYEEAAGQGILAGINAAAKVFSKPPLTISRTEGYIGVMIDDLTTMGTTEPYRMFTSRAEFRLTLRPDNADQRLTAKGYAIGCVSEERYNKMLDIQKRLQEGIQLLKSVEKPVNLWRRLIGAIPSKNSATKSAWNIINVNNENITIDSIAKADSVLLLLTLDQELKRRLHIEALYEHAVSEQFAEVQEVRENEYLLIPKDVNYNSDQLSLNMEEREKLFSVQPQTIAAASRIPGVSPSSVFRLLRFVKQNREVVTQLSR</sequence>
<gene>
    <name evidence="6" type="ORF">ABEB36_009137</name>
</gene>
<dbReference type="HAMAP" id="MF_00129">
    <property type="entry name" value="MnmG_GidA"/>
    <property type="match status" value="1"/>
</dbReference>
<evidence type="ECO:0000256" key="1">
    <source>
        <dbReference type="ARBA" id="ARBA00001974"/>
    </source>
</evidence>
<dbReference type="Gene3D" id="1.10.150.570">
    <property type="entry name" value="GidA associated domain, C-terminal subdomain"/>
    <property type="match status" value="1"/>
</dbReference>
<keyword evidence="4" id="KW-0274">FAD</keyword>
<comment type="caution">
    <text evidence="6">The sequence shown here is derived from an EMBL/GenBank/DDBJ whole genome shotgun (WGS) entry which is preliminary data.</text>
</comment>
<dbReference type="InterPro" id="IPR047001">
    <property type="entry name" value="MnmG_C_subdom"/>
</dbReference>
<comment type="similarity">
    <text evidence="2">Belongs to the MnmG family.</text>
</comment>
<organism evidence="6 7">
    <name type="scientific">Hypothenemus hampei</name>
    <name type="common">Coffee berry borer</name>
    <dbReference type="NCBI Taxonomy" id="57062"/>
    <lineage>
        <taxon>Eukaryota</taxon>
        <taxon>Metazoa</taxon>
        <taxon>Ecdysozoa</taxon>
        <taxon>Arthropoda</taxon>
        <taxon>Hexapoda</taxon>
        <taxon>Insecta</taxon>
        <taxon>Pterygota</taxon>
        <taxon>Neoptera</taxon>
        <taxon>Endopterygota</taxon>
        <taxon>Coleoptera</taxon>
        <taxon>Polyphaga</taxon>
        <taxon>Cucujiformia</taxon>
        <taxon>Curculionidae</taxon>
        <taxon>Scolytinae</taxon>
        <taxon>Hypothenemus</taxon>
    </lineage>
</organism>
<dbReference type="Pfam" id="PF21680">
    <property type="entry name" value="GIDA_C_1st"/>
    <property type="match status" value="1"/>
</dbReference>
<dbReference type="InterPro" id="IPR049312">
    <property type="entry name" value="GIDA_C_N"/>
</dbReference>
<evidence type="ECO:0000313" key="6">
    <source>
        <dbReference type="EMBL" id="KAL1498321.1"/>
    </source>
</evidence>
<dbReference type="GO" id="GO:0005739">
    <property type="term" value="C:mitochondrion"/>
    <property type="evidence" value="ECO:0007669"/>
    <property type="project" value="GOC"/>
</dbReference>
<comment type="cofactor">
    <cofactor evidence="1">
        <name>FAD</name>
        <dbReference type="ChEBI" id="CHEBI:57692"/>
    </cofactor>
</comment>
<dbReference type="PANTHER" id="PTHR11806">
    <property type="entry name" value="GLUCOSE INHIBITED DIVISION PROTEIN A"/>
    <property type="match status" value="1"/>
</dbReference>
<dbReference type="InterPro" id="IPR020595">
    <property type="entry name" value="MnmG-rel_CS"/>
</dbReference>
<keyword evidence="7" id="KW-1185">Reference proteome</keyword>
<evidence type="ECO:0000256" key="4">
    <source>
        <dbReference type="ARBA" id="ARBA00022827"/>
    </source>
</evidence>
<dbReference type="InterPro" id="IPR026904">
    <property type="entry name" value="MnmG_C"/>
</dbReference>
<dbReference type="FunFam" id="3.50.50.60:FF:000002">
    <property type="entry name" value="tRNA uridine 5-carboxymethylaminomethyl modification enzyme MnmG"/>
    <property type="match status" value="1"/>
</dbReference>
<dbReference type="PROSITE" id="PS01280">
    <property type="entry name" value="GIDA_1"/>
    <property type="match status" value="1"/>
</dbReference>
<dbReference type="Pfam" id="PF01134">
    <property type="entry name" value="GIDA"/>
    <property type="match status" value="1"/>
</dbReference>
<dbReference type="InterPro" id="IPR036188">
    <property type="entry name" value="FAD/NAD-bd_sf"/>
</dbReference>